<sequence length="183" mass="21918">MKSARKQKDERRERNVDIFNATNYRHSKYGNEMDKSSKNSKQIINNPKLSNFKRPQVVPPTLNEFTRWRYIGVCTKQEAESFVQCLTEFRLYHQWDKSINLDVIDHLPLTVIYRSSVGDHFHWLVRTMGEIIENNDTKQREYKIRSYYIEHSGPSLPTLNELIRCYENRTYNRYGYVDVFGLP</sequence>
<dbReference type="WBParaSite" id="BPAG_0001017201-mRNA-1">
    <property type="protein sequence ID" value="BPAG_0001017201-mRNA-1"/>
    <property type="gene ID" value="BPAG_0001017201"/>
</dbReference>
<evidence type="ECO:0000313" key="3">
    <source>
        <dbReference type="WBParaSite" id="BPAG_0001017201-mRNA-1"/>
    </source>
</evidence>
<dbReference type="Proteomes" id="UP000278627">
    <property type="component" value="Unassembled WGS sequence"/>
</dbReference>
<organism evidence="3">
    <name type="scientific">Brugia pahangi</name>
    <name type="common">Filarial nematode worm</name>
    <dbReference type="NCBI Taxonomy" id="6280"/>
    <lineage>
        <taxon>Eukaryota</taxon>
        <taxon>Metazoa</taxon>
        <taxon>Ecdysozoa</taxon>
        <taxon>Nematoda</taxon>
        <taxon>Chromadorea</taxon>
        <taxon>Rhabditida</taxon>
        <taxon>Spirurina</taxon>
        <taxon>Spiruromorpha</taxon>
        <taxon>Filarioidea</taxon>
        <taxon>Onchocercidae</taxon>
        <taxon>Brugia</taxon>
    </lineage>
</organism>
<dbReference type="AlphaFoldDB" id="A0A0N4TNT4"/>
<evidence type="ECO:0000313" key="2">
    <source>
        <dbReference type="Proteomes" id="UP000278627"/>
    </source>
</evidence>
<protein>
    <submittedName>
        <fullName evidence="3">START domain-containing protein</fullName>
    </submittedName>
</protein>
<proteinExistence type="predicted"/>
<reference evidence="1 2" key="2">
    <citation type="submission" date="2018-11" db="EMBL/GenBank/DDBJ databases">
        <authorList>
            <consortium name="Pathogen Informatics"/>
        </authorList>
    </citation>
    <scope>NUCLEOTIDE SEQUENCE [LARGE SCALE GENOMIC DNA]</scope>
</reference>
<gene>
    <name evidence="1" type="ORF">BPAG_LOCUS10134</name>
</gene>
<dbReference type="EMBL" id="UZAD01013177">
    <property type="protein sequence ID" value="VDN91320.1"/>
    <property type="molecule type" value="Genomic_DNA"/>
</dbReference>
<accession>A0A0N4TNT4</accession>
<reference evidence="3" key="1">
    <citation type="submission" date="2017-02" db="UniProtKB">
        <authorList>
            <consortium name="WormBaseParasite"/>
        </authorList>
    </citation>
    <scope>IDENTIFICATION</scope>
</reference>
<evidence type="ECO:0000313" key="1">
    <source>
        <dbReference type="EMBL" id="VDN91320.1"/>
    </source>
</evidence>
<name>A0A0N4TNT4_BRUPA</name>
<keyword evidence="2" id="KW-1185">Reference proteome</keyword>